<accession>A0A448HE61</accession>
<organism evidence="1 2">
    <name type="scientific">Actinomyces howellii</name>
    <dbReference type="NCBI Taxonomy" id="52771"/>
    <lineage>
        <taxon>Bacteria</taxon>
        <taxon>Bacillati</taxon>
        <taxon>Actinomycetota</taxon>
        <taxon>Actinomycetes</taxon>
        <taxon>Actinomycetales</taxon>
        <taxon>Actinomycetaceae</taxon>
        <taxon>Actinomyces</taxon>
    </lineage>
</organism>
<dbReference type="AlphaFoldDB" id="A0A448HE61"/>
<evidence type="ECO:0000313" key="1">
    <source>
        <dbReference type="EMBL" id="VEG26021.1"/>
    </source>
</evidence>
<dbReference type="KEGG" id="ahw:NCTC11636_00310"/>
<dbReference type="Proteomes" id="UP000266895">
    <property type="component" value="Chromosome"/>
</dbReference>
<name>A0A448HE61_9ACTO</name>
<gene>
    <name evidence="1" type="ORF">NCTC11636_00310</name>
</gene>
<dbReference type="RefSeq" id="WP_232009825.1">
    <property type="nucleotide sequence ID" value="NZ_LR134350.1"/>
</dbReference>
<sequence length="55" mass="5489">MATSPAVVSRVVPSGPYPSMPLDVLVPVDIAVPAAAESVGLTVTHSKSPHALVGL</sequence>
<protein>
    <submittedName>
        <fullName evidence="1">Uncharacterized protein</fullName>
    </submittedName>
</protein>
<proteinExistence type="predicted"/>
<keyword evidence="2" id="KW-1185">Reference proteome</keyword>
<evidence type="ECO:0000313" key="2">
    <source>
        <dbReference type="Proteomes" id="UP000266895"/>
    </source>
</evidence>
<reference evidence="1 2" key="1">
    <citation type="submission" date="2018-12" db="EMBL/GenBank/DDBJ databases">
        <authorList>
            <consortium name="Pathogen Informatics"/>
        </authorList>
    </citation>
    <scope>NUCLEOTIDE SEQUENCE [LARGE SCALE GENOMIC DNA]</scope>
    <source>
        <strain evidence="1 2">NCTC11636</strain>
    </source>
</reference>
<dbReference type="EMBL" id="LR134350">
    <property type="protein sequence ID" value="VEG26021.1"/>
    <property type="molecule type" value="Genomic_DNA"/>
</dbReference>